<dbReference type="GO" id="GO:0003711">
    <property type="term" value="F:transcription elongation factor activity"/>
    <property type="evidence" value="ECO:0007669"/>
    <property type="project" value="InterPro"/>
</dbReference>
<dbReference type="InterPro" id="IPR051375">
    <property type="entry name" value="Tuftelin_GRINL1A/MYZAP/CCD68"/>
</dbReference>
<dbReference type="PRINTS" id="PR02085">
    <property type="entry name" value="POLR2GRINL1"/>
</dbReference>
<evidence type="ECO:0000313" key="2">
    <source>
        <dbReference type="EMBL" id="KAK5643524.1"/>
    </source>
</evidence>
<dbReference type="AlphaFoldDB" id="A0AAN7VC84"/>
<dbReference type="GO" id="GO:0035556">
    <property type="term" value="P:intracellular signal transduction"/>
    <property type="evidence" value="ECO:0007669"/>
    <property type="project" value="TreeGrafter"/>
</dbReference>
<protein>
    <submittedName>
        <fullName evidence="2">Uncharacterized protein</fullName>
    </submittedName>
</protein>
<gene>
    <name evidence="2" type="ORF">RI129_007369</name>
</gene>
<keyword evidence="3" id="KW-1185">Reference proteome</keyword>
<dbReference type="PANTHER" id="PTHR23171:SF13">
    <property type="entry name" value="DNA-DIRECTED RNA POLYMERASE II SUBUNIT GRINL1A"/>
    <property type="match status" value="1"/>
</dbReference>
<accession>A0AAN7VC84</accession>
<reference evidence="2 3" key="1">
    <citation type="journal article" date="2024" name="Insects">
        <title>An Improved Chromosome-Level Genome Assembly of the Firefly Pyrocoelia pectoralis.</title>
        <authorList>
            <person name="Fu X."/>
            <person name="Meyer-Rochow V.B."/>
            <person name="Ballantyne L."/>
            <person name="Zhu X."/>
        </authorList>
    </citation>
    <scope>NUCLEOTIDE SEQUENCE [LARGE SCALE GENOMIC DNA]</scope>
    <source>
        <strain evidence="2">XCY_ONT2</strain>
    </source>
</reference>
<name>A0AAN7VC84_9COLE</name>
<evidence type="ECO:0000256" key="1">
    <source>
        <dbReference type="SAM" id="MobiDB-lite"/>
    </source>
</evidence>
<proteinExistence type="predicted"/>
<dbReference type="PANTHER" id="PTHR23171">
    <property type="entry name" value="GDOWN1"/>
    <property type="match status" value="1"/>
</dbReference>
<comment type="caution">
    <text evidence="2">The sequence shown here is derived from an EMBL/GenBank/DDBJ whole genome shotgun (WGS) entry which is preliminary data.</text>
</comment>
<dbReference type="InterPro" id="IPR026213">
    <property type="entry name" value="GRINL1"/>
</dbReference>
<dbReference type="GO" id="GO:0006368">
    <property type="term" value="P:transcription elongation by RNA polymerase II"/>
    <property type="evidence" value="ECO:0007669"/>
    <property type="project" value="InterPro"/>
</dbReference>
<dbReference type="EMBL" id="JAVRBK010000005">
    <property type="protein sequence ID" value="KAK5643524.1"/>
    <property type="molecule type" value="Genomic_DNA"/>
</dbReference>
<evidence type="ECO:0000313" key="3">
    <source>
        <dbReference type="Proteomes" id="UP001329430"/>
    </source>
</evidence>
<organism evidence="2 3">
    <name type="scientific">Pyrocoelia pectoralis</name>
    <dbReference type="NCBI Taxonomy" id="417401"/>
    <lineage>
        <taxon>Eukaryota</taxon>
        <taxon>Metazoa</taxon>
        <taxon>Ecdysozoa</taxon>
        <taxon>Arthropoda</taxon>
        <taxon>Hexapoda</taxon>
        <taxon>Insecta</taxon>
        <taxon>Pterygota</taxon>
        <taxon>Neoptera</taxon>
        <taxon>Endopterygota</taxon>
        <taxon>Coleoptera</taxon>
        <taxon>Polyphaga</taxon>
        <taxon>Elateriformia</taxon>
        <taxon>Elateroidea</taxon>
        <taxon>Lampyridae</taxon>
        <taxon>Lampyrinae</taxon>
        <taxon>Pyrocoelia</taxon>
    </lineage>
</organism>
<dbReference type="GO" id="GO:0005634">
    <property type="term" value="C:nucleus"/>
    <property type="evidence" value="ECO:0007669"/>
    <property type="project" value="InterPro"/>
</dbReference>
<dbReference type="Pfam" id="PF15328">
    <property type="entry name" value="GCOM2"/>
    <property type="match status" value="1"/>
</dbReference>
<sequence length="192" mass="22561">MSSEIKLNLSKKTIPELKELLDRQKAIIQNKKLVEKLKDKGESVQLLCDKLEKEIQHRNDLENIVASFSNVRIGCETEMDKHAKYVCSKDKQVEDSRYRPHRTLIANERKSLDQSPKKHVDVSSAFEPYLFYKPTQCVSLPESLEIQQQHSRKITEERTKKFLERLRIYDESDNEAEEETHGERNDDDDDDN</sequence>
<dbReference type="Proteomes" id="UP001329430">
    <property type="component" value="Chromosome 5"/>
</dbReference>
<feature type="region of interest" description="Disordered" evidence="1">
    <location>
        <begin position="168"/>
        <end position="192"/>
    </location>
</feature>